<proteinExistence type="predicted"/>
<dbReference type="InterPro" id="IPR003251">
    <property type="entry name" value="Rr_diiron-bd_dom"/>
</dbReference>
<dbReference type="InterPro" id="IPR012347">
    <property type="entry name" value="Ferritin-like"/>
</dbReference>
<dbReference type="AlphaFoldDB" id="A0A7V4UFE6"/>
<dbReference type="InterPro" id="IPR009078">
    <property type="entry name" value="Ferritin-like_SF"/>
</dbReference>
<dbReference type="PANTHER" id="PTHR33531">
    <property type="entry name" value="RUBRERYTHRIN SUBFAMILY"/>
    <property type="match status" value="1"/>
</dbReference>
<dbReference type="SUPFAM" id="SSF47240">
    <property type="entry name" value="Ferritin-like"/>
    <property type="match status" value="1"/>
</dbReference>
<sequence>MEPLNVPDSMEEVLKIAIQLEENGYKYYSESAERIKNSVGKRMLERLANDEKNHIQRFTEMYNALTNNNIENVELKNVPPTTFDEVFDRLKEQLEGAIEDLQETGVDDVEIIQMAIDLENHADLFYAEAAKKARDPKLKQFLQMLSDEEKAHHAVLVKSRQYLEDPSLFFGMGSRF</sequence>
<accession>A0A7V4UFE6</accession>
<comment type="caution">
    <text evidence="2">The sequence shown here is derived from an EMBL/GenBank/DDBJ whole genome shotgun (WGS) entry which is preliminary data.</text>
</comment>
<dbReference type="Gene3D" id="1.20.1260.10">
    <property type="match status" value="1"/>
</dbReference>
<name>A0A7V4UFE6_CALAY</name>
<dbReference type="CDD" id="cd01045">
    <property type="entry name" value="Ferritin_like_AB"/>
    <property type="match status" value="1"/>
</dbReference>
<evidence type="ECO:0000259" key="1">
    <source>
        <dbReference type="Pfam" id="PF02915"/>
    </source>
</evidence>
<feature type="domain" description="Rubrerythrin diiron-binding" evidence="1">
    <location>
        <begin position="12"/>
        <end position="99"/>
    </location>
</feature>
<dbReference type="Proteomes" id="UP000885779">
    <property type="component" value="Unassembled WGS sequence"/>
</dbReference>
<evidence type="ECO:0000313" key="2">
    <source>
        <dbReference type="EMBL" id="HGY57067.1"/>
    </source>
</evidence>
<feature type="domain" description="Rubrerythrin diiron-binding" evidence="1">
    <location>
        <begin position="110"/>
        <end position="159"/>
    </location>
</feature>
<dbReference type="Pfam" id="PF02915">
    <property type="entry name" value="Rubrerythrin"/>
    <property type="match status" value="2"/>
</dbReference>
<dbReference type="GO" id="GO:0016491">
    <property type="term" value="F:oxidoreductase activity"/>
    <property type="evidence" value="ECO:0007669"/>
    <property type="project" value="InterPro"/>
</dbReference>
<dbReference type="PANTHER" id="PTHR33531:SF7">
    <property type="entry name" value="HYPOTHETICAL MEMBRANE PROTEIN, CONSERVED"/>
    <property type="match status" value="1"/>
</dbReference>
<gene>
    <name evidence="2" type="ORF">ENK44_15265</name>
</gene>
<protein>
    <recommendedName>
        <fullName evidence="1">Rubrerythrin diiron-binding domain-containing protein</fullName>
    </recommendedName>
</protein>
<reference evidence="2" key="1">
    <citation type="journal article" date="2020" name="mSystems">
        <title>Genome- and Community-Level Interaction Insights into Carbon Utilization and Element Cycling Functions of Hydrothermarchaeota in Hydrothermal Sediment.</title>
        <authorList>
            <person name="Zhou Z."/>
            <person name="Liu Y."/>
            <person name="Xu W."/>
            <person name="Pan J."/>
            <person name="Luo Z.H."/>
            <person name="Li M."/>
        </authorList>
    </citation>
    <scope>NUCLEOTIDE SEQUENCE [LARGE SCALE GENOMIC DNA]</scope>
    <source>
        <strain evidence="2">HyVt-577</strain>
    </source>
</reference>
<dbReference type="EMBL" id="DRQG01000143">
    <property type="protein sequence ID" value="HGY57067.1"/>
    <property type="molecule type" value="Genomic_DNA"/>
</dbReference>
<dbReference type="GO" id="GO:0046872">
    <property type="term" value="F:metal ion binding"/>
    <property type="evidence" value="ECO:0007669"/>
    <property type="project" value="InterPro"/>
</dbReference>
<organism evidence="2">
    <name type="scientific">Caldithrix abyssi</name>
    <dbReference type="NCBI Taxonomy" id="187145"/>
    <lineage>
        <taxon>Bacteria</taxon>
        <taxon>Pseudomonadati</taxon>
        <taxon>Calditrichota</taxon>
        <taxon>Calditrichia</taxon>
        <taxon>Calditrichales</taxon>
        <taxon>Calditrichaceae</taxon>
        <taxon>Caldithrix</taxon>
    </lineage>
</organism>